<dbReference type="PANTHER" id="PTHR30273:SF2">
    <property type="entry name" value="PROTEIN FECR"/>
    <property type="match status" value="1"/>
</dbReference>
<dbReference type="RefSeq" id="WP_341839350.1">
    <property type="nucleotide sequence ID" value="NZ_CP149792.1"/>
</dbReference>
<evidence type="ECO:0000259" key="3">
    <source>
        <dbReference type="Pfam" id="PF16344"/>
    </source>
</evidence>
<dbReference type="InterPro" id="IPR032508">
    <property type="entry name" value="FecR_C"/>
</dbReference>
<keyword evidence="1" id="KW-0812">Transmembrane</keyword>
<dbReference type="Proteomes" id="UP001449657">
    <property type="component" value="Chromosome"/>
</dbReference>
<reference evidence="4 5" key="1">
    <citation type="submission" date="2024-03" db="EMBL/GenBank/DDBJ databases">
        <title>Chitinophaga caseinilytica sp. nov., a casein hydrolysing bacterium isolated from forest soil.</title>
        <authorList>
            <person name="Lee D.S."/>
            <person name="Han D.M."/>
            <person name="Baek J.H."/>
            <person name="Choi D.G."/>
            <person name="Jeon J.H."/>
            <person name="Jeon C.O."/>
        </authorList>
    </citation>
    <scope>NUCLEOTIDE SEQUENCE [LARGE SCALE GENOMIC DNA]</scope>
    <source>
        <strain evidence="4 5">KACC 19118</strain>
    </source>
</reference>
<gene>
    <name evidence="4" type="ORF">WJU22_16875</name>
</gene>
<feature type="domain" description="FecR protein" evidence="2">
    <location>
        <begin position="95"/>
        <end position="184"/>
    </location>
</feature>
<evidence type="ECO:0000313" key="5">
    <source>
        <dbReference type="Proteomes" id="UP001449657"/>
    </source>
</evidence>
<organism evidence="4 5">
    <name type="scientific">Chitinophaga caseinilytica</name>
    <dbReference type="NCBI Taxonomy" id="2267521"/>
    <lineage>
        <taxon>Bacteria</taxon>
        <taxon>Pseudomonadati</taxon>
        <taxon>Bacteroidota</taxon>
        <taxon>Chitinophagia</taxon>
        <taxon>Chitinophagales</taxon>
        <taxon>Chitinophagaceae</taxon>
        <taxon>Chitinophaga</taxon>
    </lineage>
</organism>
<accession>A0ABZ2YZI7</accession>
<dbReference type="Gene3D" id="2.60.120.1440">
    <property type="match status" value="1"/>
</dbReference>
<dbReference type="Gene3D" id="3.55.50.30">
    <property type="match status" value="1"/>
</dbReference>
<dbReference type="Pfam" id="PF04773">
    <property type="entry name" value="FecR"/>
    <property type="match status" value="1"/>
</dbReference>
<evidence type="ECO:0000259" key="2">
    <source>
        <dbReference type="Pfam" id="PF04773"/>
    </source>
</evidence>
<keyword evidence="1" id="KW-0472">Membrane</keyword>
<evidence type="ECO:0000256" key="1">
    <source>
        <dbReference type="SAM" id="Phobius"/>
    </source>
</evidence>
<feature type="domain" description="Protein FecR C-terminal" evidence="3">
    <location>
        <begin position="225"/>
        <end position="291"/>
    </location>
</feature>
<dbReference type="PIRSF" id="PIRSF018266">
    <property type="entry name" value="FecR"/>
    <property type="match status" value="1"/>
</dbReference>
<dbReference type="Pfam" id="PF16344">
    <property type="entry name" value="FecR_C"/>
    <property type="match status" value="1"/>
</dbReference>
<sequence>MQLSKEIIDKFIAGRCSEAELAEVAAWLQSGETDGLEEAPGNGAAIWRKIEARRRPLWRRFVRRATVAAAAAVLAAAAIYGIRLMRAPQELTAYVAAGQTSRIVLPDSSVVFLQGPSALRYPSRFSEGERMVFLTGTGAFEVSGNARSPFTVVSGKVKTTALGTSFEVRAPEGSEEVKVWLRYGKVVVTRERDSMYLRPGEALGYTGAARTVERAAPEAYRGSVLYFKHAGLDEVITKLENYYNIHIIADTALYNRKWQVTGEFAREKPEFVVRNIAFIADVQYRMAGDSLWLLPQPMPQEP</sequence>
<proteinExistence type="predicted"/>
<dbReference type="InterPro" id="IPR012373">
    <property type="entry name" value="Ferrdict_sens_TM"/>
</dbReference>
<dbReference type="InterPro" id="IPR006860">
    <property type="entry name" value="FecR"/>
</dbReference>
<dbReference type="EMBL" id="CP150096">
    <property type="protein sequence ID" value="WZN44570.1"/>
    <property type="molecule type" value="Genomic_DNA"/>
</dbReference>
<keyword evidence="5" id="KW-1185">Reference proteome</keyword>
<evidence type="ECO:0000313" key="4">
    <source>
        <dbReference type="EMBL" id="WZN44570.1"/>
    </source>
</evidence>
<name>A0ABZ2YZI7_9BACT</name>
<protein>
    <submittedName>
        <fullName evidence="4">FecR domain-containing protein</fullName>
    </submittedName>
</protein>
<dbReference type="PANTHER" id="PTHR30273">
    <property type="entry name" value="PERIPLASMIC SIGNAL SENSOR AND SIGMA FACTOR ACTIVATOR FECR-RELATED"/>
    <property type="match status" value="1"/>
</dbReference>
<feature type="transmembrane region" description="Helical" evidence="1">
    <location>
        <begin position="61"/>
        <end position="82"/>
    </location>
</feature>
<keyword evidence="1" id="KW-1133">Transmembrane helix</keyword>